<feature type="compositionally biased region" description="Polar residues" evidence="1">
    <location>
        <begin position="44"/>
        <end position="63"/>
    </location>
</feature>
<name>A0ABR1AIB7_POLSC</name>
<protein>
    <submittedName>
        <fullName evidence="2">Uncharacterized protein</fullName>
    </submittedName>
</protein>
<evidence type="ECO:0000256" key="1">
    <source>
        <dbReference type="SAM" id="MobiDB-lite"/>
    </source>
</evidence>
<proteinExistence type="predicted"/>
<organism evidence="2 3">
    <name type="scientific">Polyplax serrata</name>
    <name type="common">Common mouse louse</name>
    <dbReference type="NCBI Taxonomy" id="468196"/>
    <lineage>
        <taxon>Eukaryota</taxon>
        <taxon>Metazoa</taxon>
        <taxon>Ecdysozoa</taxon>
        <taxon>Arthropoda</taxon>
        <taxon>Hexapoda</taxon>
        <taxon>Insecta</taxon>
        <taxon>Pterygota</taxon>
        <taxon>Neoptera</taxon>
        <taxon>Paraneoptera</taxon>
        <taxon>Psocodea</taxon>
        <taxon>Troctomorpha</taxon>
        <taxon>Phthiraptera</taxon>
        <taxon>Anoplura</taxon>
        <taxon>Polyplacidae</taxon>
        <taxon>Polyplax</taxon>
    </lineage>
</organism>
<sequence length="97" mass="10535">MVFQCHPSPSPSLPVVLAASGGGEAERQTELNAQKSLPKESHQTHPGTFTRVFTLSEPELSNSENDDRKRDGTEGDSNDTTKRLCPSPVPEITLMNT</sequence>
<keyword evidence="3" id="KW-1185">Reference proteome</keyword>
<reference evidence="2 3" key="1">
    <citation type="submission" date="2023-09" db="EMBL/GenBank/DDBJ databases">
        <title>Genomes of two closely related lineages of the louse Polyplax serrata with different host specificities.</title>
        <authorList>
            <person name="Martinu J."/>
            <person name="Tarabai H."/>
            <person name="Stefka J."/>
            <person name="Hypsa V."/>
        </authorList>
    </citation>
    <scope>NUCLEOTIDE SEQUENCE [LARGE SCALE GENOMIC DNA]</scope>
    <source>
        <strain evidence="2">98ZLc_SE</strain>
    </source>
</reference>
<gene>
    <name evidence="2" type="ORF">RUM44_006520</name>
</gene>
<comment type="caution">
    <text evidence="2">The sequence shown here is derived from an EMBL/GenBank/DDBJ whole genome shotgun (WGS) entry which is preliminary data.</text>
</comment>
<accession>A0ABR1AIB7</accession>
<feature type="region of interest" description="Disordered" evidence="1">
    <location>
        <begin position="1"/>
        <end position="97"/>
    </location>
</feature>
<dbReference type="Proteomes" id="UP001359485">
    <property type="component" value="Unassembled WGS sequence"/>
</dbReference>
<dbReference type="EMBL" id="JAWJWF010000048">
    <property type="protein sequence ID" value="KAK6620120.1"/>
    <property type="molecule type" value="Genomic_DNA"/>
</dbReference>
<evidence type="ECO:0000313" key="3">
    <source>
        <dbReference type="Proteomes" id="UP001359485"/>
    </source>
</evidence>
<evidence type="ECO:0000313" key="2">
    <source>
        <dbReference type="EMBL" id="KAK6620120.1"/>
    </source>
</evidence>